<accession>A0A6G9YM64</accession>
<feature type="transmembrane region" description="Helical" evidence="8">
    <location>
        <begin position="54"/>
        <end position="73"/>
    </location>
</feature>
<feature type="transmembrane region" description="Helical" evidence="8">
    <location>
        <begin position="110"/>
        <end position="134"/>
    </location>
</feature>
<name>A0A6G9YM64_9NOCA</name>
<evidence type="ECO:0000313" key="11">
    <source>
        <dbReference type="Proteomes" id="UP000503540"/>
    </source>
</evidence>
<dbReference type="InterPro" id="IPR036259">
    <property type="entry name" value="MFS_trans_sf"/>
</dbReference>
<dbReference type="Proteomes" id="UP000503540">
    <property type="component" value="Chromosome"/>
</dbReference>
<comment type="similarity">
    <text evidence="2">Belongs to the major facilitator superfamily. TCR/Tet family.</text>
</comment>
<dbReference type="PANTHER" id="PTHR23501:SF197">
    <property type="entry name" value="COMD"/>
    <property type="match status" value="1"/>
</dbReference>
<feature type="transmembrane region" description="Helical" evidence="8">
    <location>
        <begin position="370"/>
        <end position="392"/>
    </location>
</feature>
<feature type="transmembrane region" description="Helical" evidence="8">
    <location>
        <begin position="85"/>
        <end position="104"/>
    </location>
</feature>
<gene>
    <name evidence="10" type="ORF">F5544_31955</name>
</gene>
<dbReference type="CDD" id="cd17502">
    <property type="entry name" value="MFS_Azr1_MDR_like"/>
    <property type="match status" value="1"/>
</dbReference>
<feature type="domain" description="Major facilitator superfamily (MFS) profile" evidence="9">
    <location>
        <begin position="20"/>
        <end position="531"/>
    </location>
</feature>
<dbReference type="InterPro" id="IPR011701">
    <property type="entry name" value="MFS"/>
</dbReference>
<evidence type="ECO:0000313" key="10">
    <source>
        <dbReference type="EMBL" id="QIS14230.1"/>
    </source>
</evidence>
<evidence type="ECO:0000259" key="9">
    <source>
        <dbReference type="PROSITE" id="PS50850"/>
    </source>
</evidence>
<dbReference type="Gene3D" id="1.20.1720.10">
    <property type="entry name" value="Multidrug resistance protein D"/>
    <property type="match status" value="1"/>
</dbReference>
<feature type="transmembrane region" description="Helical" evidence="8">
    <location>
        <begin position="505"/>
        <end position="524"/>
    </location>
</feature>
<keyword evidence="5 8" id="KW-0812">Transmembrane</keyword>
<evidence type="ECO:0000256" key="4">
    <source>
        <dbReference type="ARBA" id="ARBA00022475"/>
    </source>
</evidence>
<evidence type="ECO:0000256" key="7">
    <source>
        <dbReference type="ARBA" id="ARBA00023136"/>
    </source>
</evidence>
<dbReference type="KEGG" id="nah:F5544_31955"/>
<evidence type="ECO:0000256" key="5">
    <source>
        <dbReference type="ARBA" id="ARBA00022692"/>
    </source>
</evidence>
<dbReference type="Gene3D" id="1.20.1250.20">
    <property type="entry name" value="MFS general substrate transporter like domains"/>
    <property type="match status" value="1"/>
</dbReference>
<keyword evidence="6 8" id="KW-1133">Transmembrane helix</keyword>
<dbReference type="AlphaFoldDB" id="A0A6G9YM64"/>
<dbReference type="InterPro" id="IPR020846">
    <property type="entry name" value="MFS_dom"/>
</dbReference>
<protein>
    <submittedName>
        <fullName evidence="10">MFS transporter</fullName>
    </submittedName>
</protein>
<evidence type="ECO:0000256" key="3">
    <source>
        <dbReference type="ARBA" id="ARBA00022448"/>
    </source>
</evidence>
<dbReference type="PROSITE" id="PS50850">
    <property type="entry name" value="MFS"/>
    <property type="match status" value="1"/>
</dbReference>
<feature type="transmembrane region" description="Helical" evidence="8">
    <location>
        <begin position="212"/>
        <end position="229"/>
    </location>
</feature>
<dbReference type="GO" id="GO:0005886">
    <property type="term" value="C:plasma membrane"/>
    <property type="evidence" value="ECO:0007669"/>
    <property type="project" value="UniProtKB-SubCell"/>
</dbReference>
<keyword evidence="11" id="KW-1185">Reference proteome</keyword>
<dbReference type="FunFam" id="1.20.1720.10:FF:000004">
    <property type="entry name" value="EmrB/QacA family drug resistance transporter"/>
    <property type="match status" value="1"/>
</dbReference>
<feature type="transmembrane region" description="Helical" evidence="8">
    <location>
        <begin position="413"/>
        <end position="434"/>
    </location>
</feature>
<feature type="transmembrane region" description="Helical" evidence="8">
    <location>
        <begin position="316"/>
        <end position="338"/>
    </location>
</feature>
<evidence type="ECO:0000256" key="1">
    <source>
        <dbReference type="ARBA" id="ARBA00004651"/>
    </source>
</evidence>
<evidence type="ECO:0000256" key="6">
    <source>
        <dbReference type="ARBA" id="ARBA00022989"/>
    </source>
</evidence>
<evidence type="ECO:0000256" key="8">
    <source>
        <dbReference type="SAM" id="Phobius"/>
    </source>
</evidence>
<dbReference type="GO" id="GO:0022857">
    <property type="term" value="F:transmembrane transporter activity"/>
    <property type="evidence" value="ECO:0007669"/>
    <property type="project" value="InterPro"/>
</dbReference>
<evidence type="ECO:0000256" key="2">
    <source>
        <dbReference type="ARBA" id="ARBA00007520"/>
    </source>
</evidence>
<feature type="transmembrane region" description="Helical" evidence="8">
    <location>
        <begin position="179"/>
        <end position="200"/>
    </location>
</feature>
<keyword evidence="4" id="KW-1003">Cell membrane</keyword>
<keyword evidence="7 8" id="KW-0472">Membrane</keyword>
<organism evidence="10 11">
    <name type="scientific">Nocardia arthritidis</name>
    <dbReference type="NCBI Taxonomy" id="228602"/>
    <lineage>
        <taxon>Bacteria</taxon>
        <taxon>Bacillati</taxon>
        <taxon>Actinomycetota</taxon>
        <taxon>Actinomycetes</taxon>
        <taxon>Mycobacteriales</taxon>
        <taxon>Nocardiaceae</taxon>
        <taxon>Nocardia</taxon>
    </lineage>
</organism>
<dbReference type="SUPFAM" id="SSF103473">
    <property type="entry name" value="MFS general substrate transporter"/>
    <property type="match status" value="2"/>
</dbReference>
<comment type="subcellular location">
    <subcellularLocation>
        <location evidence="1">Cell membrane</location>
        <topology evidence="1">Multi-pass membrane protein</topology>
    </subcellularLocation>
</comment>
<dbReference type="EMBL" id="CP046172">
    <property type="protein sequence ID" value="QIS14230.1"/>
    <property type="molecule type" value="Genomic_DNA"/>
</dbReference>
<feature type="transmembrane region" description="Helical" evidence="8">
    <location>
        <begin position="146"/>
        <end position="167"/>
    </location>
</feature>
<keyword evidence="3" id="KW-0813">Transport</keyword>
<dbReference type="PANTHER" id="PTHR23501">
    <property type="entry name" value="MAJOR FACILITATOR SUPERFAMILY"/>
    <property type="match status" value="1"/>
</dbReference>
<dbReference type="Pfam" id="PF07690">
    <property type="entry name" value="MFS_1"/>
    <property type="match status" value="1"/>
</dbReference>
<reference evidence="10 11" key="1">
    <citation type="journal article" date="2019" name="ACS Chem. Biol.">
        <title>Identification and Mobilization of a Cryptic Antibiotic Biosynthesis Gene Locus from a Human-Pathogenic Nocardia Isolate.</title>
        <authorList>
            <person name="Herisse M."/>
            <person name="Ishida K."/>
            <person name="Porter J.L."/>
            <person name="Howden B."/>
            <person name="Hertweck C."/>
            <person name="Stinear T.P."/>
            <person name="Pidot S.J."/>
        </authorList>
    </citation>
    <scope>NUCLEOTIDE SEQUENCE [LARGE SCALE GENOMIC DNA]</scope>
    <source>
        <strain evidence="10 11">AUSMDU00012717</strain>
    </source>
</reference>
<feature type="transmembrane region" description="Helical" evidence="8">
    <location>
        <begin position="16"/>
        <end position="42"/>
    </location>
</feature>
<sequence length="553" mass="58594">MSISEPRADDARNHRLVLAVLPGLMAGIFLSALDVTVMSTSLKTIADGLGGLDLLAWATTAFLVTETVSGPIYGRLADIYGRKPLYLIAIVLFLVGSLTCAFAQSMYQLAAFRAIQGLGAGGLVTLPYTISADIMAPRDRARYQGYFLAVWVSASVLGPAVGGLFAGASSFLGIAGWRWIFLVNLPIGLVALAVIVKALNVKHYRQTTKVDYWGGVTILVAVAPILMLFESGRDWGWGSPLFVACLVIGLLGLSVFLVVQRRAGDAALIPLRLFRVQTYRMSVLIAATVGVGMFGAISLVPLYLQLVRGARPILSGLIMLPMMLGVIIATIASGAIISRRGRYKMLPVVGAAVTTVGMVGFGFVGVDTPMWVPVLLVVLFGIGVGSCTQAITMAAQNAVPARDTSAATASLTFIRQMASALGVALFLSLMFGTLRGSIASALRRATTEQDFAAATHDPAVAEMPRNAPLFDFLNGAQRIPSDSSFLDTMDQALARPFREGFASSINLVFLLGAGVMVLTCALALRMKEVPLRDRSVSQLLAEEAEEAGDAERA</sequence>
<feature type="transmembrane region" description="Helical" evidence="8">
    <location>
        <begin position="345"/>
        <end position="364"/>
    </location>
</feature>
<dbReference type="RefSeq" id="WP_167476670.1">
    <property type="nucleotide sequence ID" value="NZ_CP046172.1"/>
</dbReference>
<feature type="transmembrane region" description="Helical" evidence="8">
    <location>
        <begin position="241"/>
        <end position="260"/>
    </location>
</feature>
<feature type="transmembrane region" description="Helical" evidence="8">
    <location>
        <begin position="281"/>
        <end position="304"/>
    </location>
</feature>
<proteinExistence type="inferred from homology"/>